<evidence type="ECO:0000313" key="3">
    <source>
        <dbReference type="Proteomes" id="UP000305041"/>
    </source>
</evidence>
<proteinExistence type="predicted"/>
<keyword evidence="3" id="KW-1185">Reference proteome</keyword>
<protein>
    <submittedName>
        <fullName evidence="2">DUF1490 family protein</fullName>
    </submittedName>
</protein>
<evidence type="ECO:0000313" key="2">
    <source>
        <dbReference type="EMBL" id="TLP68093.1"/>
    </source>
</evidence>
<dbReference type="EMBL" id="VAUA01000002">
    <property type="protein sequence ID" value="TLP68093.1"/>
    <property type="molecule type" value="Genomic_DNA"/>
</dbReference>
<evidence type="ECO:0000256" key="1">
    <source>
        <dbReference type="SAM" id="MobiDB-lite"/>
    </source>
</evidence>
<name>A0ABY2UYX3_9RHOB</name>
<comment type="caution">
    <text evidence="2">The sequence shown here is derived from an EMBL/GenBank/DDBJ whole genome shotgun (WGS) entry which is preliminary data.</text>
</comment>
<reference evidence="2 3" key="1">
    <citation type="submission" date="2019-05" db="EMBL/GenBank/DDBJ databases">
        <title>Draft genome sequence of Pelagicola sp. DSW4-44.</title>
        <authorList>
            <person name="Oh J."/>
        </authorList>
    </citation>
    <scope>NUCLEOTIDE SEQUENCE [LARGE SCALE GENOMIC DNA]</scope>
    <source>
        <strain evidence="2 3">DSW4-44</strain>
    </source>
</reference>
<sequence>MEPPMFDLSSHPGSPGSGGTVNSGSWLWSTKRRASVTAESVRTSLARLVAAPSERIGEVGTWPSSNWRKYTVIFSPDTLLSGPTPTDTTPVTLAV</sequence>
<dbReference type="Proteomes" id="UP000305041">
    <property type="component" value="Unassembled WGS sequence"/>
</dbReference>
<feature type="region of interest" description="Disordered" evidence="1">
    <location>
        <begin position="1"/>
        <end position="25"/>
    </location>
</feature>
<accession>A0ABY2UYX3</accession>
<organism evidence="2 3">
    <name type="scientific">Parasedimentitalea maritima</name>
    <dbReference type="NCBI Taxonomy" id="2578117"/>
    <lineage>
        <taxon>Bacteria</taxon>
        <taxon>Pseudomonadati</taxon>
        <taxon>Pseudomonadota</taxon>
        <taxon>Alphaproteobacteria</taxon>
        <taxon>Rhodobacterales</taxon>
        <taxon>Paracoccaceae</taxon>
        <taxon>Parasedimentitalea</taxon>
    </lineage>
</organism>
<gene>
    <name evidence="2" type="ORF">FEE96_06155</name>
</gene>